<feature type="region of interest" description="Disordered" evidence="2">
    <location>
        <begin position="501"/>
        <end position="526"/>
    </location>
</feature>
<feature type="compositionally biased region" description="Acidic residues" evidence="2">
    <location>
        <begin position="501"/>
        <end position="510"/>
    </location>
</feature>
<dbReference type="Proteomes" id="UP000693981">
    <property type="component" value="Unassembled WGS sequence"/>
</dbReference>
<dbReference type="EMBL" id="JAGDFL010000824">
    <property type="protein sequence ID" value="KAG7380985.1"/>
    <property type="molecule type" value="Genomic_DNA"/>
</dbReference>
<evidence type="ECO:0000313" key="3">
    <source>
        <dbReference type="EMBL" id="KAG7380985.1"/>
    </source>
</evidence>
<comment type="caution">
    <text evidence="3">The sequence shown here is derived from an EMBL/GenBank/DDBJ whole genome shotgun (WGS) entry which is preliminary data.</text>
</comment>
<accession>A0A8T1VIB2</accession>
<feature type="region of interest" description="Disordered" evidence="2">
    <location>
        <begin position="135"/>
        <end position="164"/>
    </location>
</feature>
<feature type="compositionally biased region" description="Polar residues" evidence="2">
    <location>
        <begin position="406"/>
        <end position="425"/>
    </location>
</feature>
<feature type="compositionally biased region" description="Basic and acidic residues" evidence="2">
    <location>
        <begin position="511"/>
        <end position="520"/>
    </location>
</feature>
<feature type="compositionally biased region" description="Basic and acidic residues" evidence="2">
    <location>
        <begin position="290"/>
        <end position="300"/>
    </location>
</feature>
<protein>
    <submittedName>
        <fullName evidence="3">Uncharacterized protein</fullName>
    </submittedName>
</protein>
<reference evidence="3" key="1">
    <citation type="submission" date="2021-02" db="EMBL/GenBank/DDBJ databases">
        <authorList>
            <person name="Palmer J.M."/>
        </authorList>
    </citation>
    <scope>NUCLEOTIDE SEQUENCE</scope>
    <source>
        <strain evidence="3">SCRP23</strain>
    </source>
</reference>
<feature type="compositionally biased region" description="Basic and acidic residues" evidence="2">
    <location>
        <begin position="439"/>
        <end position="458"/>
    </location>
</feature>
<name>A0A8T1VIB2_9STRA</name>
<feature type="coiled-coil region" evidence="1">
    <location>
        <begin position="43"/>
        <end position="88"/>
    </location>
</feature>
<evidence type="ECO:0000256" key="2">
    <source>
        <dbReference type="SAM" id="MobiDB-lite"/>
    </source>
</evidence>
<evidence type="ECO:0000256" key="1">
    <source>
        <dbReference type="SAM" id="Coils"/>
    </source>
</evidence>
<keyword evidence="4" id="KW-1185">Reference proteome</keyword>
<evidence type="ECO:0000313" key="4">
    <source>
        <dbReference type="Proteomes" id="UP000693981"/>
    </source>
</evidence>
<organism evidence="3 4">
    <name type="scientific">Phytophthora boehmeriae</name>
    <dbReference type="NCBI Taxonomy" id="109152"/>
    <lineage>
        <taxon>Eukaryota</taxon>
        <taxon>Sar</taxon>
        <taxon>Stramenopiles</taxon>
        <taxon>Oomycota</taxon>
        <taxon>Peronosporomycetes</taxon>
        <taxon>Peronosporales</taxon>
        <taxon>Peronosporaceae</taxon>
        <taxon>Phytophthora</taxon>
    </lineage>
</organism>
<proteinExistence type="predicted"/>
<sequence>MDVDVTEEDVAAAGQISQADIIERQAETITQLQRQVQRGTEYKQLTKTKLKEAAARLREYRLRVEALLKEVEEAREALKREKTLHTKTKKTATLNRRPKGRDVAVQTDVRRTIARQTQTQVDYVKTRRTISCGVQTETVAASRKRSRENDGQDGGDQLVPRLSRDSDAELLPVQSTAKGEMDVAPMEMWKPQALQMDGLTAMQFSQETSAALDAELASSDSEGGDDQMMIDMTTELVVTDKENGADLTELPLLDPDVSIAIDKELESSGEEEECRKAADENTGGVGKKRRLDEADNENKSGVEITGSQTALPLLDPGVSNDIDKELESSSEEGDDRSSTGGSAGAVSKERQVGKEDRAIKSEMNNSGLPLLDPGVSNEIDKELESSSEEEENAEHIGEGRGVMNIGRQQHQTTASTKTGVENNGNKVVLSALDPGVSNEIDKDLDSSGDEKQDGKAGESTDTVCKEVQQNREDGASEAGVDGADALQNKRVLVSIDDELDDEFATLDSDPEPEHQEEKKMGKSWYM</sequence>
<dbReference type="OrthoDB" id="117706at2759"/>
<gene>
    <name evidence="3" type="ORF">PHYBOEH_011228</name>
</gene>
<dbReference type="AlphaFoldDB" id="A0A8T1VIB2"/>
<feature type="compositionally biased region" description="Basic and acidic residues" evidence="2">
    <location>
        <begin position="347"/>
        <end position="360"/>
    </location>
</feature>
<keyword evidence="1" id="KW-0175">Coiled coil</keyword>
<feature type="region of interest" description="Disordered" evidence="2">
    <location>
        <begin position="265"/>
        <end position="487"/>
    </location>
</feature>